<accession>A0A7I9V7W3</accession>
<proteinExistence type="predicted"/>
<gene>
    <name evidence="1" type="ORF">nbrc107696_18750</name>
</gene>
<comment type="caution">
    <text evidence="1">The sequence shown here is derived from an EMBL/GenBank/DDBJ whole genome shotgun (WGS) entry which is preliminary data.</text>
</comment>
<evidence type="ECO:0000313" key="1">
    <source>
        <dbReference type="EMBL" id="GEE01429.1"/>
    </source>
</evidence>
<sequence length="71" mass="8871">MIYRTREWSGYGKQNYYWNEYRREGDVVVKYKCNRFKSFDGKESTWQNDETFQESWVLDDPSMPDWLRQIL</sequence>
<organism evidence="1 2">
    <name type="scientific">Gordonia spumicola</name>
    <dbReference type="NCBI Taxonomy" id="589161"/>
    <lineage>
        <taxon>Bacteria</taxon>
        <taxon>Bacillati</taxon>
        <taxon>Actinomycetota</taxon>
        <taxon>Actinomycetes</taxon>
        <taxon>Mycobacteriales</taxon>
        <taxon>Gordoniaceae</taxon>
        <taxon>Gordonia</taxon>
    </lineage>
</organism>
<protein>
    <submittedName>
        <fullName evidence="1">Uncharacterized protein</fullName>
    </submittedName>
</protein>
<keyword evidence="2" id="KW-1185">Reference proteome</keyword>
<dbReference type="Proteomes" id="UP000444960">
    <property type="component" value="Unassembled WGS sequence"/>
</dbReference>
<evidence type="ECO:0000313" key="2">
    <source>
        <dbReference type="Proteomes" id="UP000444960"/>
    </source>
</evidence>
<dbReference type="EMBL" id="BJOV01000003">
    <property type="protein sequence ID" value="GEE01429.1"/>
    <property type="molecule type" value="Genomic_DNA"/>
</dbReference>
<reference evidence="2" key="1">
    <citation type="submission" date="2019-06" db="EMBL/GenBank/DDBJ databases">
        <title>Gordonia isolated from sludge of a wastewater treatment plant.</title>
        <authorList>
            <person name="Tamura T."/>
            <person name="Aoyama K."/>
            <person name="Kang Y."/>
            <person name="Saito S."/>
            <person name="Akiyama N."/>
            <person name="Yazawa K."/>
            <person name="Gonoi T."/>
            <person name="Mikami Y."/>
        </authorList>
    </citation>
    <scope>NUCLEOTIDE SEQUENCE [LARGE SCALE GENOMIC DNA]</scope>
    <source>
        <strain evidence="2">NBRC 107696</strain>
    </source>
</reference>
<dbReference type="AlphaFoldDB" id="A0A7I9V7W3"/>
<name>A0A7I9V7W3_9ACTN</name>